<dbReference type="Pfam" id="PF12849">
    <property type="entry name" value="PBP_like_2"/>
    <property type="match status" value="1"/>
</dbReference>
<dbReference type="SUPFAM" id="SSF53850">
    <property type="entry name" value="Periplasmic binding protein-like II"/>
    <property type="match status" value="1"/>
</dbReference>
<accession>R9GMW1</accession>
<sequence length="298" mass="33299">MRYWFSVCFLIAIFFNSCINKEKETETSGTAKMLVDESLTPIIEDELVVFENIYKNAKIDASYQTEGNLIKNLLADSARIAIMARTLRPDEAKIIQNRKLLIHVNRFAIDAIALVANKASVDTLITVQELIDILNGKFSKRQLVFDNANSSTVRYLMELAGIKQLPEKGVYALNSNQEVIKYVHNNLGSIGVIGFNWIKQPPVELEGTVAELKMMRVKNLPGKPGSDKYYIPNQDNLAQEQYPLSRNVYIINCQAGGGLGLGFASFLAGEVGQRVVLKSGLMPDSIPTREILIRKNKE</sequence>
<keyword evidence="4" id="KW-1185">Reference proteome</keyword>
<dbReference type="Proteomes" id="UP000014174">
    <property type="component" value="Unassembled WGS sequence"/>
</dbReference>
<name>R9GMW1_9SPHI</name>
<dbReference type="eggNOG" id="COG0226">
    <property type="taxonomic scope" value="Bacteria"/>
</dbReference>
<dbReference type="InterPro" id="IPR050811">
    <property type="entry name" value="Phosphate_ABC_transporter"/>
</dbReference>
<evidence type="ECO:0000256" key="1">
    <source>
        <dbReference type="ARBA" id="ARBA00022729"/>
    </source>
</evidence>
<proteinExistence type="predicted"/>
<feature type="domain" description="PBP" evidence="2">
    <location>
        <begin position="22"/>
        <end position="269"/>
    </location>
</feature>
<organism evidence="3 4">
    <name type="scientific">Arcticibacter svalbardensis MN12-7</name>
    <dbReference type="NCBI Taxonomy" id="1150600"/>
    <lineage>
        <taxon>Bacteria</taxon>
        <taxon>Pseudomonadati</taxon>
        <taxon>Bacteroidota</taxon>
        <taxon>Sphingobacteriia</taxon>
        <taxon>Sphingobacteriales</taxon>
        <taxon>Sphingobacteriaceae</taxon>
        <taxon>Arcticibacter</taxon>
    </lineage>
</organism>
<dbReference type="OrthoDB" id="1450880at2"/>
<dbReference type="InterPro" id="IPR024370">
    <property type="entry name" value="PBP_domain"/>
</dbReference>
<dbReference type="PANTHER" id="PTHR30570">
    <property type="entry name" value="PERIPLASMIC PHOSPHATE BINDING COMPONENT OF PHOSPHATE ABC TRANSPORTER"/>
    <property type="match status" value="1"/>
</dbReference>
<evidence type="ECO:0000313" key="3">
    <source>
        <dbReference type="EMBL" id="EOR93147.1"/>
    </source>
</evidence>
<protein>
    <submittedName>
        <fullName evidence="3">Putative phosphate ABC transporter, phosphate-binding component</fullName>
    </submittedName>
</protein>
<comment type="caution">
    <text evidence="3">The sequence shown here is derived from an EMBL/GenBank/DDBJ whole genome shotgun (WGS) entry which is preliminary data.</text>
</comment>
<evidence type="ECO:0000313" key="4">
    <source>
        <dbReference type="Proteomes" id="UP000014174"/>
    </source>
</evidence>
<evidence type="ECO:0000259" key="2">
    <source>
        <dbReference type="Pfam" id="PF12849"/>
    </source>
</evidence>
<dbReference type="STRING" id="1150600.ADIARSV_3712"/>
<dbReference type="PANTHER" id="PTHR30570:SF1">
    <property type="entry name" value="PHOSPHATE-BINDING PROTEIN PSTS"/>
    <property type="match status" value="1"/>
</dbReference>
<reference evidence="3 4" key="1">
    <citation type="journal article" date="2013" name="Genome Announc.">
        <title>Draft Genome Sequence of Arcticibacter svalbardensis Strain MN12-7T, a Member of the Family Sphingobacteriaceae Isolated from an Arctic Soil Sample.</title>
        <authorList>
            <person name="Shivaji S."/>
            <person name="Ara S."/>
            <person name="Prasad S."/>
            <person name="Manasa B.P."/>
            <person name="Begum Z."/>
            <person name="Singh A."/>
            <person name="Kumar Pinnaka A."/>
        </authorList>
    </citation>
    <scope>NUCLEOTIDE SEQUENCE [LARGE SCALE GENOMIC DNA]</scope>
    <source>
        <strain evidence="3 4">MN12-7</strain>
    </source>
</reference>
<keyword evidence="1" id="KW-0732">Signal</keyword>
<gene>
    <name evidence="3" type="ORF">ADIARSV_3712</name>
</gene>
<dbReference type="Gene3D" id="3.40.190.10">
    <property type="entry name" value="Periplasmic binding protein-like II"/>
    <property type="match status" value="2"/>
</dbReference>
<dbReference type="AlphaFoldDB" id="R9GMW1"/>
<dbReference type="RefSeq" id="WP_016196937.1">
    <property type="nucleotide sequence ID" value="NZ_AQPN01000127.1"/>
</dbReference>
<dbReference type="EMBL" id="AQPN01000127">
    <property type="protein sequence ID" value="EOR93147.1"/>
    <property type="molecule type" value="Genomic_DNA"/>
</dbReference>